<keyword evidence="2" id="KW-1185">Reference proteome</keyword>
<gene>
    <name evidence="1" type="ORF">BJ212DRAFT_1487094</name>
</gene>
<evidence type="ECO:0000313" key="2">
    <source>
        <dbReference type="Proteomes" id="UP000807769"/>
    </source>
</evidence>
<dbReference type="Proteomes" id="UP000807769">
    <property type="component" value="Unassembled WGS sequence"/>
</dbReference>
<accession>A0A9P7J564</accession>
<organism evidence="1 2">
    <name type="scientific">Suillus subaureus</name>
    <dbReference type="NCBI Taxonomy" id="48587"/>
    <lineage>
        <taxon>Eukaryota</taxon>
        <taxon>Fungi</taxon>
        <taxon>Dikarya</taxon>
        <taxon>Basidiomycota</taxon>
        <taxon>Agaricomycotina</taxon>
        <taxon>Agaricomycetes</taxon>
        <taxon>Agaricomycetidae</taxon>
        <taxon>Boletales</taxon>
        <taxon>Suillineae</taxon>
        <taxon>Suillaceae</taxon>
        <taxon>Suillus</taxon>
    </lineage>
</organism>
<name>A0A9P7J564_9AGAM</name>
<comment type="caution">
    <text evidence="1">The sequence shown here is derived from an EMBL/GenBank/DDBJ whole genome shotgun (WGS) entry which is preliminary data.</text>
</comment>
<dbReference type="RefSeq" id="XP_041186490.1">
    <property type="nucleotide sequence ID" value="XM_041341233.1"/>
</dbReference>
<dbReference type="OrthoDB" id="2629708at2759"/>
<evidence type="ECO:0000313" key="1">
    <source>
        <dbReference type="EMBL" id="KAG1803229.1"/>
    </source>
</evidence>
<proteinExistence type="predicted"/>
<dbReference type="EMBL" id="JABBWG010000069">
    <property type="protein sequence ID" value="KAG1803229.1"/>
    <property type="molecule type" value="Genomic_DNA"/>
</dbReference>
<protein>
    <submittedName>
        <fullName evidence="1">Uncharacterized protein</fullName>
    </submittedName>
</protein>
<sequence>MKTGQQVKAEAVNIFNAVLTSVTKCEKLMCSLQEVEAYSKLYYQRHVKSMVDNELKAEAEVLQTKNEALTNGMHVAIVNKETGNLYEAETDKVKAEVWRYIEDAKMHRDNEKEVMWSKDDYGRKLAAMVNKFLMGLADATGFSFSLLVGGPSPELCGLIDVYSFHICKMKYGNDFSKAYLEFESTIMSPFRDYLHQNPTQFTNLSIAEATAALKARLGDGGRLTLIGIGLPDDTSDQVIFSLSDILSHADKVTDINFEGLTDMSWPVDNSFWEGHSTQINAFEASGGNLDLPYLPPYSQAASALESLSPPITLPPVFKPLPLPVPQAACSSQSYPANMFAKVSALLPNIS</sequence>
<dbReference type="GeneID" id="64635249"/>
<reference evidence="1" key="1">
    <citation type="journal article" date="2020" name="New Phytol.">
        <title>Comparative genomics reveals dynamic genome evolution in host specialist ectomycorrhizal fungi.</title>
        <authorList>
            <person name="Lofgren L.A."/>
            <person name="Nguyen N.H."/>
            <person name="Vilgalys R."/>
            <person name="Ruytinx J."/>
            <person name="Liao H.L."/>
            <person name="Branco S."/>
            <person name="Kuo A."/>
            <person name="LaButti K."/>
            <person name="Lipzen A."/>
            <person name="Andreopoulos W."/>
            <person name="Pangilinan J."/>
            <person name="Riley R."/>
            <person name="Hundley H."/>
            <person name="Na H."/>
            <person name="Barry K."/>
            <person name="Grigoriev I.V."/>
            <person name="Stajich J.E."/>
            <person name="Kennedy P.G."/>
        </authorList>
    </citation>
    <scope>NUCLEOTIDE SEQUENCE</scope>
    <source>
        <strain evidence="1">MN1</strain>
    </source>
</reference>
<dbReference type="AlphaFoldDB" id="A0A9P7J564"/>